<dbReference type="GO" id="GO:0005829">
    <property type="term" value="C:cytosol"/>
    <property type="evidence" value="ECO:0007669"/>
    <property type="project" value="TreeGrafter"/>
</dbReference>
<dbReference type="AlphaFoldDB" id="A0A1L7AE03"/>
<gene>
    <name evidence="2" type="ORF">RGI145_08005</name>
    <name evidence="3" type="ORF">RQ831_09560</name>
</gene>
<sequence length="159" mass="17184">MSRPHRIALAALLGTCLALPASADETKQIGYVNTAVTNLGLTRSHRVVVERFNDPDVSGVACYISQARTGGVSGMVGLAEDPARFGLNCVATGPVQVTDQARRGDRGEKVFESNTSLFFKETRVHRFIDEEQGVVVYLAWSTKLVDGSPYNVVAAVPFR</sequence>
<dbReference type="RefSeq" id="WP_027280922.1">
    <property type="nucleotide sequence ID" value="NZ_CP015583.1"/>
</dbReference>
<feature type="chain" id="PRO_5009871171" evidence="1">
    <location>
        <begin position="24"/>
        <end position="159"/>
    </location>
</feature>
<dbReference type="Proteomes" id="UP000185494">
    <property type="component" value="Chromosome 1"/>
</dbReference>
<evidence type="ECO:0000256" key="1">
    <source>
        <dbReference type="SAM" id="SignalP"/>
    </source>
</evidence>
<dbReference type="EMBL" id="CP015583">
    <property type="protein sequence ID" value="APT57045.1"/>
    <property type="molecule type" value="Genomic_DNA"/>
</dbReference>
<reference evidence="3 5" key="2">
    <citation type="journal article" date="2019" name="Microb. Pathog.">
        <title>Comparison of VITEK 2, MALDI-TOF MS, 16S rRNA gene sequencing, and whole-genome sequencing for identification of Roseomonas mucosa.</title>
        <authorList>
            <person name="Rudolph W.W."/>
            <person name="Gunzer F."/>
            <person name="Trauth M."/>
            <person name="Bunk B."/>
            <person name="Bigge R."/>
            <person name="Schrottner P."/>
        </authorList>
    </citation>
    <scope>NUCLEOTIDE SEQUENCE [LARGE SCALE GENOMIC DNA]</scope>
    <source>
        <strain evidence="3 5">DSM 103800</strain>
    </source>
</reference>
<evidence type="ECO:0000313" key="4">
    <source>
        <dbReference type="Proteomes" id="UP000185494"/>
    </source>
</evidence>
<dbReference type="PANTHER" id="PTHR37952:SF2">
    <property type="entry name" value="PROTEIN CREA"/>
    <property type="match status" value="1"/>
</dbReference>
<name>A0A1L7AE03_9PROT</name>
<protein>
    <submittedName>
        <fullName evidence="3">CreA family protein</fullName>
    </submittedName>
</protein>
<reference evidence="3" key="3">
    <citation type="submission" date="2023-09" db="EMBL/GenBank/DDBJ databases">
        <authorList>
            <person name="Schober I."/>
            <person name="Bunk B."/>
        </authorList>
    </citation>
    <scope>NUCLEOTIDE SEQUENCE</scope>
    <source>
        <strain evidence="3">DSM 103800</strain>
    </source>
</reference>
<accession>A0A1L7AE03</accession>
<keyword evidence="1" id="KW-0732">Signal</keyword>
<feature type="signal peptide" evidence="1">
    <location>
        <begin position="1"/>
        <end position="23"/>
    </location>
</feature>
<dbReference type="eggNOG" id="COG3045">
    <property type="taxonomic scope" value="Bacteria"/>
</dbReference>
<dbReference type="Proteomes" id="UP001258945">
    <property type="component" value="Unassembled WGS sequence"/>
</dbReference>
<evidence type="ECO:0000313" key="3">
    <source>
        <dbReference type="EMBL" id="MDT8331300.1"/>
    </source>
</evidence>
<dbReference type="STRING" id="257708.RGI145_08005"/>
<dbReference type="PANTHER" id="PTHR37952">
    <property type="match status" value="1"/>
</dbReference>
<dbReference type="InterPro" id="IPR010292">
    <property type="entry name" value="Uncharacterised_CreA"/>
</dbReference>
<reference evidence="2 4" key="1">
    <citation type="submission" date="2016-05" db="EMBL/GenBank/DDBJ databases">
        <title>Complete Genome and Methylome Analysis of Psychrotrophic Bacterial Isolates from Antarctic Lake Untersee.</title>
        <authorList>
            <person name="Fomenkov A."/>
            <person name="Akimov V.N."/>
            <person name="Vasilyeva L.V."/>
            <person name="Andersen D."/>
            <person name="Vincze T."/>
            <person name="Roberts R.J."/>
        </authorList>
    </citation>
    <scope>NUCLEOTIDE SEQUENCE [LARGE SCALE GENOMIC DNA]</scope>
    <source>
        <strain evidence="2 4">U14-5</strain>
    </source>
</reference>
<dbReference type="KEGG" id="rgi:RGI145_08005"/>
<proteinExistence type="predicted"/>
<dbReference type="PIRSF" id="PIRSF003174">
    <property type="entry name" value="CreA"/>
    <property type="match status" value="1"/>
</dbReference>
<keyword evidence="5" id="KW-1185">Reference proteome</keyword>
<dbReference type="Pfam" id="PF05981">
    <property type="entry name" value="CreA"/>
    <property type="match status" value="1"/>
</dbReference>
<evidence type="ECO:0000313" key="5">
    <source>
        <dbReference type="Proteomes" id="UP001258945"/>
    </source>
</evidence>
<dbReference type="EMBL" id="JAVVDO010000012">
    <property type="protein sequence ID" value="MDT8331300.1"/>
    <property type="molecule type" value="Genomic_DNA"/>
</dbReference>
<evidence type="ECO:0000313" key="2">
    <source>
        <dbReference type="EMBL" id="APT57045.1"/>
    </source>
</evidence>
<organism evidence="2 4">
    <name type="scientific">Roseomonas gilardii</name>
    <dbReference type="NCBI Taxonomy" id="257708"/>
    <lineage>
        <taxon>Bacteria</taxon>
        <taxon>Pseudomonadati</taxon>
        <taxon>Pseudomonadota</taxon>
        <taxon>Alphaproteobacteria</taxon>
        <taxon>Acetobacterales</taxon>
        <taxon>Roseomonadaceae</taxon>
        <taxon>Roseomonas</taxon>
    </lineage>
</organism>